<dbReference type="CDD" id="cd07302">
    <property type="entry name" value="CHD"/>
    <property type="match status" value="1"/>
</dbReference>
<evidence type="ECO:0000256" key="1">
    <source>
        <dbReference type="SAM" id="Phobius"/>
    </source>
</evidence>
<accession>A0A1F4UAJ1</accession>
<protein>
    <recommendedName>
        <fullName evidence="6">HAMP domain-containing protein</fullName>
    </recommendedName>
</protein>
<feature type="transmembrane region" description="Helical" evidence="1">
    <location>
        <begin position="6"/>
        <end position="29"/>
    </location>
</feature>
<dbReference type="CDD" id="cd06225">
    <property type="entry name" value="HAMP"/>
    <property type="match status" value="1"/>
</dbReference>
<dbReference type="InterPro" id="IPR001054">
    <property type="entry name" value="A/G_cyclase"/>
</dbReference>
<dbReference type="GO" id="GO:0004016">
    <property type="term" value="F:adenylate cyclase activity"/>
    <property type="evidence" value="ECO:0007669"/>
    <property type="project" value="UniProtKB-ARBA"/>
</dbReference>
<dbReference type="Proteomes" id="UP000177025">
    <property type="component" value="Unassembled WGS sequence"/>
</dbReference>
<dbReference type="AlphaFoldDB" id="A0A1F4UAJ1"/>
<gene>
    <name evidence="4" type="ORF">A2Y85_00520</name>
</gene>
<proteinExistence type="predicted"/>
<feature type="transmembrane region" description="Helical" evidence="1">
    <location>
        <begin position="150"/>
        <end position="170"/>
    </location>
</feature>
<dbReference type="GO" id="GO:0035556">
    <property type="term" value="P:intracellular signal transduction"/>
    <property type="evidence" value="ECO:0007669"/>
    <property type="project" value="InterPro"/>
</dbReference>
<evidence type="ECO:0000259" key="2">
    <source>
        <dbReference type="PROSITE" id="PS50125"/>
    </source>
</evidence>
<feature type="domain" description="HAMP" evidence="3">
    <location>
        <begin position="172"/>
        <end position="224"/>
    </location>
</feature>
<dbReference type="PROSITE" id="PS50885">
    <property type="entry name" value="HAMP"/>
    <property type="match status" value="1"/>
</dbReference>
<evidence type="ECO:0008006" key="6">
    <source>
        <dbReference type="Google" id="ProtNLM"/>
    </source>
</evidence>
<dbReference type="SMART" id="SM00044">
    <property type="entry name" value="CYCc"/>
    <property type="match status" value="1"/>
</dbReference>
<dbReference type="InterPro" id="IPR050697">
    <property type="entry name" value="Adenylyl/Guanylyl_Cyclase_3/4"/>
</dbReference>
<dbReference type="InterPro" id="IPR003660">
    <property type="entry name" value="HAMP_dom"/>
</dbReference>
<keyword evidence="1" id="KW-1133">Transmembrane helix</keyword>
<keyword evidence="1" id="KW-0472">Membrane</keyword>
<sequence length="438" mass="49107">MRISIRLKFSILICMLMLIVTGIIFWFTLARVRKVLTKEIELQGELLATMIALNAEDPLITSDDLYLARLVSDAVKNEGVGYTYIIDNENRIRAHNRIEMLGKPGEQFEPPKNYYNVTRPILLAGQKEIGKISIGLSLYRITKTTQTMQLILILISIVGLLFGIIGALALSNYLTRPIHELVDGVQAISRGEYGQVIKSRTNDELGDLTDAFNQMAESLKEKEQIKDAFRRYVSHQVAEEIFKDPAKYIETLKGVRRTVTIFFADIRGFTPLSERLGAEEVVSLLNEVLTNMTNFIFRYEGTIDKFLGDGLMAIFGAPIAHTDDINRAINAAVDIQRSIIEMNASRKQMNKEAIQVGIGIHTGDVVVGNIGNKVRLNYTVIGHSVNLASRLQEIASGGEIIISDRVFTGAEIDYKFSESMLIKVKGKEEPVKVYRVIY</sequence>
<comment type="caution">
    <text evidence="4">The sequence shown here is derived from an EMBL/GenBank/DDBJ whole genome shotgun (WGS) entry which is preliminary data.</text>
</comment>
<dbReference type="PROSITE" id="PS50125">
    <property type="entry name" value="GUANYLATE_CYCLASE_2"/>
    <property type="match status" value="1"/>
</dbReference>
<dbReference type="SMART" id="SM00304">
    <property type="entry name" value="HAMP"/>
    <property type="match status" value="1"/>
</dbReference>
<evidence type="ECO:0000259" key="3">
    <source>
        <dbReference type="PROSITE" id="PS50885"/>
    </source>
</evidence>
<evidence type="ECO:0000313" key="4">
    <source>
        <dbReference type="EMBL" id="OGC41293.1"/>
    </source>
</evidence>
<dbReference type="PANTHER" id="PTHR43081:SF1">
    <property type="entry name" value="ADENYLATE CYCLASE, TERMINAL-DIFFERENTIATION SPECIFIC"/>
    <property type="match status" value="1"/>
</dbReference>
<dbReference type="Pfam" id="PF00672">
    <property type="entry name" value="HAMP"/>
    <property type="match status" value="1"/>
</dbReference>
<name>A0A1F4UAJ1_UNCW3</name>
<dbReference type="SUPFAM" id="SSF158472">
    <property type="entry name" value="HAMP domain-like"/>
    <property type="match status" value="1"/>
</dbReference>
<dbReference type="Gene3D" id="3.30.70.1230">
    <property type="entry name" value="Nucleotide cyclase"/>
    <property type="match status" value="1"/>
</dbReference>
<organism evidence="4 5">
    <name type="scientific">candidate division WOR-3 bacterium RBG_13_43_14</name>
    <dbReference type="NCBI Taxonomy" id="1802590"/>
    <lineage>
        <taxon>Bacteria</taxon>
        <taxon>Bacteria division WOR-3</taxon>
    </lineage>
</organism>
<keyword evidence="1" id="KW-0812">Transmembrane</keyword>
<evidence type="ECO:0000313" key="5">
    <source>
        <dbReference type="Proteomes" id="UP000177025"/>
    </source>
</evidence>
<feature type="domain" description="Guanylate cyclase" evidence="2">
    <location>
        <begin position="260"/>
        <end position="392"/>
    </location>
</feature>
<dbReference type="Gene3D" id="6.10.340.10">
    <property type="match status" value="1"/>
</dbReference>
<dbReference type="PANTHER" id="PTHR43081">
    <property type="entry name" value="ADENYLATE CYCLASE, TERMINAL-DIFFERENTIATION SPECIFIC-RELATED"/>
    <property type="match status" value="1"/>
</dbReference>
<dbReference type="InterPro" id="IPR029787">
    <property type="entry name" value="Nucleotide_cyclase"/>
</dbReference>
<dbReference type="EMBL" id="MEUM01000113">
    <property type="protein sequence ID" value="OGC41293.1"/>
    <property type="molecule type" value="Genomic_DNA"/>
</dbReference>
<dbReference type="Pfam" id="PF00211">
    <property type="entry name" value="Guanylate_cyc"/>
    <property type="match status" value="1"/>
</dbReference>
<reference evidence="4 5" key="1">
    <citation type="journal article" date="2016" name="Nat. Commun.">
        <title>Thousands of microbial genomes shed light on interconnected biogeochemical processes in an aquifer system.</title>
        <authorList>
            <person name="Anantharaman K."/>
            <person name="Brown C.T."/>
            <person name="Hug L.A."/>
            <person name="Sharon I."/>
            <person name="Castelle C.J."/>
            <person name="Probst A.J."/>
            <person name="Thomas B.C."/>
            <person name="Singh A."/>
            <person name="Wilkins M.J."/>
            <person name="Karaoz U."/>
            <person name="Brodie E.L."/>
            <person name="Williams K.H."/>
            <person name="Hubbard S.S."/>
            <person name="Banfield J.F."/>
        </authorList>
    </citation>
    <scope>NUCLEOTIDE SEQUENCE [LARGE SCALE GENOMIC DNA]</scope>
</reference>
<dbReference type="GO" id="GO:0006171">
    <property type="term" value="P:cAMP biosynthetic process"/>
    <property type="evidence" value="ECO:0007669"/>
    <property type="project" value="TreeGrafter"/>
</dbReference>
<dbReference type="GO" id="GO:0016020">
    <property type="term" value="C:membrane"/>
    <property type="evidence" value="ECO:0007669"/>
    <property type="project" value="InterPro"/>
</dbReference>
<dbReference type="SUPFAM" id="SSF55073">
    <property type="entry name" value="Nucleotide cyclase"/>
    <property type="match status" value="1"/>
</dbReference>